<keyword evidence="6" id="KW-0808">Transferase</keyword>
<dbReference type="AlphaFoldDB" id="A0A0D8ZY03"/>
<dbReference type="Gene3D" id="1.10.287.130">
    <property type="match status" value="1"/>
</dbReference>
<dbReference type="SUPFAM" id="SSF47384">
    <property type="entry name" value="Homodimeric domain of signal transducing histidine kinase"/>
    <property type="match status" value="1"/>
</dbReference>
<evidence type="ECO:0000256" key="10">
    <source>
        <dbReference type="ARBA" id="ARBA00023012"/>
    </source>
</evidence>
<evidence type="ECO:0000256" key="5">
    <source>
        <dbReference type="ARBA" id="ARBA00022553"/>
    </source>
</evidence>
<dbReference type="PANTHER" id="PTHR43047:SF63">
    <property type="entry name" value="HISTIDINE KINASE"/>
    <property type="match status" value="1"/>
</dbReference>
<dbReference type="CDD" id="cd00082">
    <property type="entry name" value="HisKA"/>
    <property type="match status" value="1"/>
</dbReference>
<evidence type="ECO:0000313" key="16">
    <source>
        <dbReference type="Proteomes" id="UP000032452"/>
    </source>
</evidence>
<comment type="subcellular location">
    <subcellularLocation>
        <location evidence="2">Membrane</location>
    </subcellularLocation>
</comment>
<evidence type="ECO:0000259" key="14">
    <source>
        <dbReference type="PROSITE" id="PS50109"/>
    </source>
</evidence>
<dbReference type="Pfam" id="PF00512">
    <property type="entry name" value="HisKA"/>
    <property type="match status" value="1"/>
</dbReference>
<reference evidence="15 16" key="1">
    <citation type="submission" date="2015-02" db="EMBL/GenBank/DDBJ databases">
        <title>Draft genome of a novel marine cyanobacterium (Chroococcales) isolated from South Atlantic Ocean.</title>
        <authorList>
            <person name="Rigonato J."/>
            <person name="Alvarenga D.O."/>
            <person name="Branco L.H."/>
            <person name="Varani A.M."/>
            <person name="Brandini F.P."/>
            <person name="Fiore M.F."/>
        </authorList>
    </citation>
    <scope>NUCLEOTIDE SEQUENCE [LARGE SCALE GENOMIC DNA]</scope>
    <source>
        <strain evidence="15 16">CENA595</strain>
    </source>
</reference>
<proteinExistence type="inferred from homology"/>
<comment type="caution">
    <text evidence="15">The sequence shown here is derived from an EMBL/GenBank/DDBJ whole genome shotgun (WGS) entry which is preliminary data.</text>
</comment>
<comment type="similarity">
    <text evidence="3">In the N-terminal section; belongs to the phytochrome family.</text>
</comment>
<dbReference type="Gene3D" id="3.30.565.10">
    <property type="entry name" value="Histidine kinase-like ATPase, C-terminal domain"/>
    <property type="match status" value="1"/>
</dbReference>
<accession>A0A0D8ZY03</accession>
<dbReference type="GO" id="GO:0009927">
    <property type="term" value="F:histidine phosphotransfer kinase activity"/>
    <property type="evidence" value="ECO:0007669"/>
    <property type="project" value="TreeGrafter"/>
</dbReference>
<dbReference type="EMBL" id="JYON01000001">
    <property type="protein sequence ID" value="KJH73655.1"/>
    <property type="molecule type" value="Genomic_DNA"/>
</dbReference>
<evidence type="ECO:0000256" key="9">
    <source>
        <dbReference type="ARBA" id="ARBA00022840"/>
    </source>
</evidence>
<dbReference type="GO" id="GO:0005886">
    <property type="term" value="C:plasma membrane"/>
    <property type="evidence" value="ECO:0007669"/>
    <property type="project" value="TreeGrafter"/>
</dbReference>
<dbReference type="PANTHER" id="PTHR43047">
    <property type="entry name" value="TWO-COMPONENT HISTIDINE PROTEIN KINASE"/>
    <property type="match status" value="1"/>
</dbReference>
<evidence type="ECO:0000256" key="1">
    <source>
        <dbReference type="ARBA" id="ARBA00000085"/>
    </source>
</evidence>
<dbReference type="SUPFAM" id="SSF55874">
    <property type="entry name" value="ATPase domain of HSP90 chaperone/DNA topoisomerase II/histidine kinase"/>
    <property type="match status" value="1"/>
</dbReference>
<dbReference type="InterPro" id="IPR029016">
    <property type="entry name" value="GAF-like_dom_sf"/>
</dbReference>
<dbReference type="InterPro" id="IPR005467">
    <property type="entry name" value="His_kinase_dom"/>
</dbReference>
<dbReference type="SUPFAM" id="SSF55781">
    <property type="entry name" value="GAF domain-like"/>
    <property type="match status" value="1"/>
</dbReference>
<dbReference type="STRING" id="1618023.UH38_00600"/>
<dbReference type="PROSITE" id="PS50109">
    <property type="entry name" value="HIS_KIN"/>
    <property type="match status" value="1"/>
</dbReference>
<evidence type="ECO:0000256" key="3">
    <source>
        <dbReference type="ARBA" id="ARBA00006402"/>
    </source>
</evidence>
<dbReference type="FunFam" id="1.10.287.130:FF:000038">
    <property type="entry name" value="Sensory transduction histidine kinase"/>
    <property type="match status" value="1"/>
</dbReference>
<dbReference type="Proteomes" id="UP000032452">
    <property type="component" value="Unassembled WGS sequence"/>
</dbReference>
<dbReference type="InterPro" id="IPR004358">
    <property type="entry name" value="Sig_transdc_His_kin-like_C"/>
</dbReference>
<protein>
    <recommendedName>
        <fullName evidence="13">Circadian input-output histidine kinase CikA</fullName>
        <ecNumber evidence="4">2.7.13.3</ecNumber>
    </recommendedName>
</protein>
<keyword evidence="16" id="KW-1185">Reference proteome</keyword>
<dbReference type="GO" id="GO:0005524">
    <property type="term" value="F:ATP binding"/>
    <property type="evidence" value="ECO:0007669"/>
    <property type="project" value="UniProtKB-KW"/>
</dbReference>
<dbReference type="SMART" id="SM00387">
    <property type="entry name" value="HATPase_c"/>
    <property type="match status" value="1"/>
</dbReference>
<dbReference type="Pfam" id="PF02518">
    <property type="entry name" value="HATPase_c"/>
    <property type="match status" value="1"/>
</dbReference>
<name>A0A0D8ZY03_9CYAN</name>
<evidence type="ECO:0000256" key="12">
    <source>
        <dbReference type="ARBA" id="ARBA00023306"/>
    </source>
</evidence>
<evidence type="ECO:0000256" key="7">
    <source>
        <dbReference type="ARBA" id="ARBA00022741"/>
    </source>
</evidence>
<dbReference type="GO" id="GO:0000155">
    <property type="term" value="F:phosphorelay sensor kinase activity"/>
    <property type="evidence" value="ECO:0007669"/>
    <property type="project" value="InterPro"/>
</dbReference>
<keyword evidence="7" id="KW-0547">Nucleotide-binding</keyword>
<keyword evidence="8" id="KW-0418">Kinase</keyword>
<evidence type="ECO:0000256" key="2">
    <source>
        <dbReference type="ARBA" id="ARBA00004370"/>
    </source>
</evidence>
<dbReference type="InterPro" id="IPR003661">
    <property type="entry name" value="HisK_dim/P_dom"/>
</dbReference>
<dbReference type="PRINTS" id="PR00344">
    <property type="entry name" value="BCTRLSENSOR"/>
</dbReference>
<gene>
    <name evidence="15" type="ORF">UH38_00600</name>
</gene>
<evidence type="ECO:0000256" key="8">
    <source>
        <dbReference type="ARBA" id="ARBA00022777"/>
    </source>
</evidence>
<dbReference type="Pfam" id="PF01590">
    <property type="entry name" value="GAF"/>
    <property type="match status" value="1"/>
</dbReference>
<keyword evidence="12" id="KW-0131">Cell cycle</keyword>
<dbReference type="Gene3D" id="3.30.450.40">
    <property type="match status" value="1"/>
</dbReference>
<dbReference type="InterPro" id="IPR036097">
    <property type="entry name" value="HisK_dim/P_sf"/>
</dbReference>
<keyword evidence="11" id="KW-0472">Membrane</keyword>
<dbReference type="InterPro" id="IPR003594">
    <property type="entry name" value="HATPase_dom"/>
</dbReference>
<dbReference type="InterPro" id="IPR003018">
    <property type="entry name" value="GAF"/>
</dbReference>
<dbReference type="SMART" id="SM00065">
    <property type="entry name" value="GAF"/>
    <property type="match status" value="1"/>
</dbReference>
<sequence>MAIHQAQLFRQLQDKAAREQTLNKIARSINSSFDPEFILQEIVQLTGEYFKVDRVVIVWIDLESAQISVRNEWRVNEEVACLQGFQEPMWEWLELLEPSADVNRYQIFHASNDPNVVESTNRLALLEQGQILSGLKIPIYIRGKFFGGIALHTTTKYRVFSQEEIDLLEQIADQAAIALYNAQSYEMLEELVKERTHQLEQEKLLSEAANLAKSEFLSNMSHELRTPLTGILGFSNILLQQIFGFLNDKQKQYIEGIYNSGTHLLELINDLLDLSKIEAGKEELLLEGFPIAEICQSCLTLFKERCWREHLQLNLAIADDVENWIADRRRLKQILVNLLSNAVKFTDSGSITLKVERQADTLSFSVIDTGIGIAESEQTKLFQPFQQLDSGLNRKYEGTGLGLALSRKLAQLHGGDITLRSQVGQGSCFTLHLPMLELPPPEEDEA</sequence>
<dbReference type="SMART" id="SM00388">
    <property type="entry name" value="HisKA"/>
    <property type="match status" value="1"/>
</dbReference>
<feature type="domain" description="Histidine kinase" evidence="14">
    <location>
        <begin position="219"/>
        <end position="437"/>
    </location>
</feature>
<comment type="catalytic activity">
    <reaction evidence="1">
        <text>ATP + protein L-histidine = ADP + protein N-phospho-L-histidine.</text>
        <dbReference type="EC" id="2.7.13.3"/>
    </reaction>
</comment>
<evidence type="ECO:0000256" key="6">
    <source>
        <dbReference type="ARBA" id="ARBA00022679"/>
    </source>
</evidence>
<keyword evidence="9" id="KW-0067">ATP-binding</keyword>
<evidence type="ECO:0000256" key="13">
    <source>
        <dbReference type="ARBA" id="ARBA00074306"/>
    </source>
</evidence>
<evidence type="ECO:0000256" key="11">
    <source>
        <dbReference type="ARBA" id="ARBA00023136"/>
    </source>
</evidence>
<dbReference type="EC" id="2.7.13.3" evidence="4"/>
<dbReference type="FunFam" id="3.30.565.10:FF:000010">
    <property type="entry name" value="Sensor histidine kinase RcsC"/>
    <property type="match status" value="1"/>
</dbReference>
<evidence type="ECO:0000256" key="4">
    <source>
        <dbReference type="ARBA" id="ARBA00012438"/>
    </source>
</evidence>
<dbReference type="CDD" id="cd16922">
    <property type="entry name" value="HATPase_EvgS-ArcB-TorS-like"/>
    <property type="match status" value="1"/>
</dbReference>
<keyword evidence="5" id="KW-0597">Phosphoprotein</keyword>
<keyword evidence="10" id="KW-0902">Two-component regulatory system</keyword>
<organism evidence="15 16">
    <name type="scientific">Aliterella atlantica CENA595</name>
    <dbReference type="NCBI Taxonomy" id="1618023"/>
    <lineage>
        <taxon>Bacteria</taxon>
        <taxon>Bacillati</taxon>
        <taxon>Cyanobacteriota</taxon>
        <taxon>Cyanophyceae</taxon>
        <taxon>Chroococcidiopsidales</taxon>
        <taxon>Aliterellaceae</taxon>
        <taxon>Aliterella</taxon>
    </lineage>
</organism>
<evidence type="ECO:0000313" key="15">
    <source>
        <dbReference type="EMBL" id="KJH73655.1"/>
    </source>
</evidence>
<dbReference type="InterPro" id="IPR036890">
    <property type="entry name" value="HATPase_C_sf"/>
</dbReference>